<dbReference type="InterPro" id="IPR032876">
    <property type="entry name" value="J_dom"/>
</dbReference>
<evidence type="ECO:0000259" key="1">
    <source>
        <dbReference type="Pfam" id="PF13547"/>
    </source>
</evidence>
<feature type="domain" description="Tip attachment protein J" evidence="2">
    <location>
        <begin position="933"/>
        <end position="1091"/>
    </location>
</feature>
<dbReference type="Pfam" id="PF13550">
    <property type="entry name" value="Phage-tail_3"/>
    <property type="match status" value="1"/>
</dbReference>
<feature type="domain" description="GTA TIM-barrel-like" evidence="1">
    <location>
        <begin position="766"/>
        <end position="871"/>
    </location>
</feature>
<feature type="domain" description="GTA TIM-barrel-like" evidence="1">
    <location>
        <begin position="442"/>
        <end position="634"/>
    </location>
</feature>
<name>A0ABP9LJ67_9RHOB</name>
<protein>
    <recommendedName>
        <fullName evidence="6">Host specificity protein</fullName>
    </recommendedName>
</protein>
<evidence type="ECO:0000313" key="4">
    <source>
        <dbReference type="EMBL" id="GAA5079338.1"/>
    </source>
</evidence>
<sequence>MATLLLSAAGAALGGMTQASVFGLTGAVLGRAVGATIGRVIDQRLMGAGSEAIEQGRVERFRITGAGEGAPVARLFGRMRLGGQVIWATQFVEHRKKSGGSKGAAPQPKTVRYSYSVSLAVALCEGEIARVGRIWADGVEIDRETVTMRLHKGGEDQLPDPLIEAVEGAGEVPAYRGIAYVVFEDLDLSPYGNRVPQFAFEVVRNPRVEAPHTPQAAEMVRAVAMMPGTGEYALSTSRVAYDGALGSGGAANVSAEGGLSDFSQSLATLRDTLPNLTSVSLIYSWFGDDLRAGACRVKPKVEDRDRKAKKHPWTVGALERKQAEEIARDAEGRPIYGGTPADESVIEAIIAIRDGGQEVMFYPFLLMEILEGNGMSDPWGGAEQAHLPWRGRITGDLAPGQPGSPDGTAANAVATAFFFGTVTAADFTVTEGRVAYHGPDEWSYTRFILHCAALCAAAGGVEAFCIGSEMRSLTQMRDALGFPAVDRLRDLAAEVRTLLPEVKLTYAADWSEYFGYHPQDGSGDVYFHLDPLWADENIDFIGIDNYMPVADWRDGHDHADAAQWDTIHDLAYLRANIEGGEGGDWYYPSAEARAAQRRVPITDGLFGKDWVFRVKALRDWWEQRHYDRRRGVEGDILDAGDALSDTFRATAMSIEDRAAVNDAGRFASRVFDLTGASYCYANIDVVPGALYTFRLLVRSASGAPETASLNYYDGAHHRQLFTADGTWREVRFAFRPDRDTVNLYPVDMRAPGTDAETLLIADVALISDAASTPWVPRSKPIRFTEFGCAAIDKGANQPNAFLDAKSAESAMPRHSNGRRDDLMQAQYLRAVLSYWDDPATNPVSEIYGGPMLEMDHAHAWAWDARPWPAFPNDRARWSDGGNWRRGHWLTGRLDAAPLDLVVAEICESAGLGAEDYDVSRLHGLVRGHLSGETEPARARLQSLMLAHGFHAVEREGKLVFLPLPSRPAAVIEGESTAIDEDGKSGLTRIRAPEAETVGRLRIGYTEAEAAYEARVSEAVHPGDGADVVNDSNLPMALTGPEGQAIAERWLAEARVARDVVKLALPPSRRSLGAGDMVALEDGSTWRIDRVEAGALRQIEAVRVEPTTTDPSDEVEEAISQSLFVPPLPVSSIFLDLPLLTGDEVAHAPHIAVAADPWPGSAAVYSAPGPDGFELNKLVEQGAVAGTLETPLFAAKPGIWDRSGAVRVRIATGALSSAEAEAVLNGANLAAIGASDGAGWEVIQFRDATLVGPEVWEIGLRLRGQQGTDADMPPIWPEGSLFVLLDGAVGQVDLPASARGLARYWRVGPARRALDDASYTEKVLAFEGVGLRPYSPAHLRSRRVGAGREVTWIRRSRIDADSWEGLDVPLGEASEMYLVRIVDAGGLRREATLGSPVFTYTDAMRGADGTAPAYSIEVAQVSDRFGPGPFARIEIND</sequence>
<dbReference type="InterPro" id="IPR056490">
    <property type="entry name" value="Rcc01698_C"/>
</dbReference>
<evidence type="ECO:0008006" key="6">
    <source>
        <dbReference type="Google" id="ProtNLM"/>
    </source>
</evidence>
<dbReference type="Proteomes" id="UP001499910">
    <property type="component" value="Unassembled WGS sequence"/>
</dbReference>
<reference evidence="5" key="1">
    <citation type="journal article" date="2019" name="Int. J. Syst. Evol. Microbiol.">
        <title>The Global Catalogue of Microorganisms (GCM) 10K type strain sequencing project: providing services to taxonomists for standard genome sequencing and annotation.</title>
        <authorList>
            <consortium name="The Broad Institute Genomics Platform"/>
            <consortium name="The Broad Institute Genome Sequencing Center for Infectious Disease"/>
            <person name="Wu L."/>
            <person name="Ma J."/>
        </authorList>
    </citation>
    <scope>NUCLEOTIDE SEQUENCE [LARGE SCALE GENOMIC DNA]</scope>
    <source>
        <strain evidence="5">JCM 18015</strain>
    </source>
</reference>
<dbReference type="InterPro" id="IPR025195">
    <property type="entry name" value="GTA_TIM_dom"/>
</dbReference>
<gene>
    <name evidence="4" type="ORF">GCM10023209_31450</name>
</gene>
<dbReference type="CDD" id="cd19607">
    <property type="entry name" value="GTA_TIM-barrel-like"/>
    <property type="match status" value="1"/>
</dbReference>
<comment type="caution">
    <text evidence="4">The sequence shown here is derived from an EMBL/GenBank/DDBJ whole genome shotgun (WGS) entry which is preliminary data.</text>
</comment>
<proteinExistence type="predicted"/>
<evidence type="ECO:0000259" key="3">
    <source>
        <dbReference type="Pfam" id="PF23666"/>
    </source>
</evidence>
<dbReference type="EMBL" id="BAABHW010000005">
    <property type="protein sequence ID" value="GAA5079338.1"/>
    <property type="molecule type" value="Genomic_DNA"/>
</dbReference>
<dbReference type="Pfam" id="PF23666">
    <property type="entry name" value="Rcc01698_C"/>
    <property type="match status" value="1"/>
</dbReference>
<dbReference type="InterPro" id="IPR017853">
    <property type="entry name" value="GH"/>
</dbReference>
<organism evidence="4 5">
    <name type="scientific">[Roseibacterium] beibuensis</name>
    <dbReference type="NCBI Taxonomy" id="1193142"/>
    <lineage>
        <taxon>Bacteria</taxon>
        <taxon>Pseudomonadati</taxon>
        <taxon>Pseudomonadota</taxon>
        <taxon>Alphaproteobacteria</taxon>
        <taxon>Rhodobacterales</taxon>
        <taxon>Roseobacteraceae</taxon>
        <taxon>Roseicyclus</taxon>
    </lineage>
</organism>
<accession>A0ABP9LJ67</accession>
<dbReference type="Gene3D" id="3.20.20.80">
    <property type="entry name" value="Glycosidases"/>
    <property type="match status" value="2"/>
</dbReference>
<keyword evidence="5" id="KW-1185">Reference proteome</keyword>
<dbReference type="SUPFAM" id="SSF51445">
    <property type="entry name" value="(Trans)glycosidases"/>
    <property type="match status" value="1"/>
</dbReference>
<evidence type="ECO:0000259" key="2">
    <source>
        <dbReference type="Pfam" id="PF13550"/>
    </source>
</evidence>
<dbReference type="Pfam" id="PF13547">
    <property type="entry name" value="GTA_TIM"/>
    <property type="match status" value="2"/>
</dbReference>
<dbReference type="RefSeq" id="WP_259552326.1">
    <property type="nucleotide sequence ID" value="NZ_BAABHW010000005.1"/>
</dbReference>
<feature type="domain" description="Rcc01698-like C-terminal" evidence="3">
    <location>
        <begin position="1182"/>
        <end position="1282"/>
    </location>
</feature>
<evidence type="ECO:0000313" key="5">
    <source>
        <dbReference type="Proteomes" id="UP001499910"/>
    </source>
</evidence>